<accession>A0ABD3R4T0</accession>
<dbReference type="Gene3D" id="3.40.630.30">
    <property type="match status" value="1"/>
</dbReference>
<dbReference type="CDD" id="cd04301">
    <property type="entry name" value="NAT_SF"/>
    <property type="match status" value="1"/>
</dbReference>
<gene>
    <name evidence="2" type="ORF">ACHAXA_011162</name>
</gene>
<protein>
    <recommendedName>
        <fullName evidence="1">N-acetyltransferase domain-containing protein</fullName>
    </recommendedName>
</protein>
<keyword evidence="3" id="KW-1185">Reference proteome</keyword>
<name>A0ABD3R4T0_9STRA</name>
<dbReference type="EMBL" id="JALLPB020000561">
    <property type="protein sequence ID" value="KAL3808000.1"/>
    <property type="molecule type" value="Genomic_DNA"/>
</dbReference>
<organism evidence="2 3">
    <name type="scientific">Cyclostephanos tholiformis</name>
    <dbReference type="NCBI Taxonomy" id="382380"/>
    <lineage>
        <taxon>Eukaryota</taxon>
        <taxon>Sar</taxon>
        <taxon>Stramenopiles</taxon>
        <taxon>Ochrophyta</taxon>
        <taxon>Bacillariophyta</taxon>
        <taxon>Coscinodiscophyceae</taxon>
        <taxon>Thalassiosirophycidae</taxon>
        <taxon>Stephanodiscales</taxon>
        <taxon>Stephanodiscaceae</taxon>
        <taxon>Cyclostephanos</taxon>
    </lineage>
</organism>
<evidence type="ECO:0000259" key="1">
    <source>
        <dbReference type="PROSITE" id="PS51186"/>
    </source>
</evidence>
<evidence type="ECO:0000313" key="3">
    <source>
        <dbReference type="Proteomes" id="UP001530377"/>
    </source>
</evidence>
<dbReference type="Pfam" id="PF00583">
    <property type="entry name" value="Acetyltransf_1"/>
    <property type="match status" value="1"/>
</dbReference>
<feature type="domain" description="N-acetyltransferase" evidence="1">
    <location>
        <begin position="53"/>
        <end position="132"/>
    </location>
</feature>
<dbReference type="InterPro" id="IPR000182">
    <property type="entry name" value="GNAT_dom"/>
</dbReference>
<dbReference type="InterPro" id="IPR016181">
    <property type="entry name" value="Acyl_CoA_acyltransferase"/>
</dbReference>
<dbReference type="PROSITE" id="PS51186">
    <property type="entry name" value="GNAT"/>
    <property type="match status" value="1"/>
</dbReference>
<dbReference type="AlphaFoldDB" id="A0ABD3R4T0"/>
<sequence length="145" mass="17025">MNIADAYSLPKLWRRMKIVGCCEVIEERLDTSMIPSTRSERERNKTARRRPVIENLCVQRGYRRFGIGAALVRECERTVRRCWGQDEIFAQVDEDNIDAYNLFRKCGFACLFTDRTCTKVLLNDVLLTKQVAVTKRMMRKILKDQ</sequence>
<dbReference type="SUPFAM" id="SSF55729">
    <property type="entry name" value="Acyl-CoA N-acyltransferases (Nat)"/>
    <property type="match status" value="1"/>
</dbReference>
<reference evidence="2 3" key="1">
    <citation type="submission" date="2024-10" db="EMBL/GenBank/DDBJ databases">
        <title>Updated reference genomes for cyclostephanoid diatoms.</title>
        <authorList>
            <person name="Roberts W.R."/>
            <person name="Alverson A.J."/>
        </authorList>
    </citation>
    <scope>NUCLEOTIDE SEQUENCE [LARGE SCALE GENOMIC DNA]</scope>
    <source>
        <strain evidence="2 3">AJA228-03</strain>
    </source>
</reference>
<evidence type="ECO:0000313" key="2">
    <source>
        <dbReference type="EMBL" id="KAL3808000.1"/>
    </source>
</evidence>
<dbReference type="Proteomes" id="UP001530377">
    <property type="component" value="Unassembled WGS sequence"/>
</dbReference>
<proteinExistence type="predicted"/>
<comment type="caution">
    <text evidence="2">The sequence shown here is derived from an EMBL/GenBank/DDBJ whole genome shotgun (WGS) entry which is preliminary data.</text>
</comment>